<sequence length="78" mass="8260">MSIMPPLGGAVPGVAAMVQNIVAGLVVIALIVIGSISYAQEHHECWNGHLIRSLKDKTLNDGHRFKALKPCGSMAPEV</sequence>
<keyword evidence="1" id="KW-0472">Membrane</keyword>
<evidence type="ECO:0000256" key="1">
    <source>
        <dbReference type="SAM" id="Phobius"/>
    </source>
</evidence>
<keyword evidence="3" id="KW-1185">Reference proteome</keyword>
<proteinExistence type="predicted"/>
<keyword evidence="1" id="KW-1133">Transmembrane helix</keyword>
<dbReference type="EMBL" id="WQNF01000010">
    <property type="protein sequence ID" value="MVT66802.1"/>
    <property type="molecule type" value="Genomic_DNA"/>
</dbReference>
<dbReference type="AlphaFoldDB" id="A0A844STV7"/>
<keyword evidence="1" id="KW-0812">Transmembrane</keyword>
<reference evidence="2 3" key="1">
    <citation type="submission" date="2019-12" db="EMBL/GenBank/DDBJ databases">
        <title>Draft genome sequences Bradyrhizobium cajani AMBPC1010, Bradyrhizobium pachyrhizi AMBPC1040 and Bradyrhizobium yuanmingense ALSPC3051, three plant growth promoting strains isolated from nodules of Cajanus cajan L. in Dominican Republic.</title>
        <authorList>
            <person name="Flores-Felix J.D."/>
            <person name="Araujo J."/>
            <person name="Diaz-Alcantara C."/>
            <person name="Gonzalez-Andres F."/>
            <person name="Velazquez E."/>
        </authorList>
    </citation>
    <scope>NUCLEOTIDE SEQUENCE [LARGE SCALE GENOMIC DNA]</scope>
    <source>
        <strain evidence="2 3">1040</strain>
    </source>
</reference>
<dbReference type="Proteomes" id="UP000436468">
    <property type="component" value="Unassembled WGS sequence"/>
</dbReference>
<accession>A0A844STV7</accession>
<evidence type="ECO:0000313" key="2">
    <source>
        <dbReference type="EMBL" id="MVT66802.1"/>
    </source>
</evidence>
<name>A0A844STV7_9BRAD</name>
<gene>
    <name evidence="2" type="ORF">GPL21_17015</name>
</gene>
<feature type="transmembrane region" description="Helical" evidence="1">
    <location>
        <begin position="20"/>
        <end position="39"/>
    </location>
</feature>
<protein>
    <submittedName>
        <fullName evidence="2">Uncharacterized protein</fullName>
    </submittedName>
</protein>
<organism evidence="2 3">
    <name type="scientific">Bradyrhizobium pachyrhizi</name>
    <dbReference type="NCBI Taxonomy" id="280333"/>
    <lineage>
        <taxon>Bacteria</taxon>
        <taxon>Pseudomonadati</taxon>
        <taxon>Pseudomonadota</taxon>
        <taxon>Alphaproteobacteria</taxon>
        <taxon>Hyphomicrobiales</taxon>
        <taxon>Nitrobacteraceae</taxon>
        <taxon>Bradyrhizobium</taxon>
    </lineage>
</organism>
<comment type="caution">
    <text evidence="2">The sequence shown here is derived from an EMBL/GenBank/DDBJ whole genome shotgun (WGS) entry which is preliminary data.</text>
</comment>
<evidence type="ECO:0000313" key="3">
    <source>
        <dbReference type="Proteomes" id="UP000436468"/>
    </source>
</evidence>